<feature type="domain" description="Aminoglycoside phosphotransferase" evidence="1">
    <location>
        <begin position="41"/>
        <end position="246"/>
    </location>
</feature>
<gene>
    <name evidence="2" type="ORF">DDW44_00320</name>
</gene>
<dbReference type="InterPro" id="IPR002575">
    <property type="entry name" value="Aminoglycoside_PTrfase"/>
</dbReference>
<protein>
    <recommendedName>
        <fullName evidence="1">Aminoglycoside phosphotransferase domain-containing protein</fullName>
    </recommendedName>
</protein>
<dbReference type="Proteomes" id="UP000244900">
    <property type="component" value="Chromosome"/>
</dbReference>
<dbReference type="NCBIfam" id="NF038156">
    <property type="entry name" value="lant_syn_V_LxmK"/>
    <property type="match status" value="1"/>
</dbReference>
<organism evidence="2 3">
    <name type="scientific">Streptomyces tirandamycinicus</name>
    <dbReference type="NCBI Taxonomy" id="2174846"/>
    <lineage>
        <taxon>Bacteria</taxon>
        <taxon>Bacillati</taxon>
        <taxon>Actinomycetota</taxon>
        <taxon>Actinomycetes</taxon>
        <taxon>Kitasatosporales</taxon>
        <taxon>Streptomycetaceae</taxon>
        <taxon>Streptomyces</taxon>
    </lineage>
</organism>
<dbReference type="Gene3D" id="3.90.1200.10">
    <property type="match status" value="1"/>
</dbReference>
<dbReference type="OrthoDB" id="2410440at2"/>
<reference evidence="2 3" key="1">
    <citation type="submission" date="2018-05" db="EMBL/GenBank/DDBJ databases">
        <title>Complete genome sequence of sponge-derived Streptomyces sp. HNM0039.</title>
        <authorList>
            <person name="Huang X."/>
            <person name="Zhou S."/>
        </authorList>
    </citation>
    <scope>NUCLEOTIDE SEQUENCE [LARGE SCALE GENOMIC DNA]</scope>
    <source>
        <strain evidence="2 3">HNM0039</strain>
    </source>
</reference>
<keyword evidence="3" id="KW-1185">Reference proteome</keyword>
<dbReference type="InterPro" id="IPR011009">
    <property type="entry name" value="Kinase-like_dom_sf"/>
</dbReference>
<evidence type="ECO:0000259" key="1">
    <source>
        <dbReference type="Pfam" id="PF01636"/>
    </source>
</evidence>
<dbReference type="AlphaFoldDB" id="A0A2S1SLW3"/>
<sequence>MSVVAEFSPSDLKAVPEIGSVMERHGWGSLTSDVVAFPGRNDNWAGTTSAGIGVFVKKIDGPDAAARFRRALSFAGMGQAAAKIASPACLASDEATRVLVFELLEGARNGNTLEQDGLFTQALAGEAGRMVGRLHRMPVADGTLDTTVPSWPRLGGLQALTMGEFASRSGAQLELFGLLQKDAPLVSAIAGLGELSRQVCRVPTHCDLRLDQFLIHQGKLYLADWEELRVEDPARDVGAFLGEWVARSVHAIGHTAQVTAEAIISSGVRELESRRPFLQAFWSGYQETGEVTDPGLAPRSAAFAGWHLLDRVLAASTERARLSALDRAGIGIARRLLCSPDLFCDVLGLPVAPKGAR</sequence>
<accession>A0A2S1SLW3</accession>
<evidence type="ECO:0000313" key="3">
    <source>
        <dbReference type="Proteomes" id="UP000244900"/>
    </source>
</evidence>
<dbReference type="Pfam" id="PF01636">
    <property type="entry name" value="APH"/>
    <property type="match status" value="1"/>
</dbReference>
<dbReference type="SUPFAM" id="SSF56112">
    <property type="entry name" value="Protein kinase-like (PK-like)"/>
    <property type="match status" value="1"/>
</dbReference>
<proteinExistence type="predicted"/>
<name>A0A2S1SLW3_9ACTN</name>
<evidence type="ECO:0000313" key="2">
    <source>
        <dbReference type="EMBL" id="AWI27388.1"/>
    </source>
</evidence>
<dbReference type="KEGG" id="stir:DDW44_00320"/>
<dbReference type="EMBL" id="CP029188">
    <property type="protein sequence ID" value="AWI27388.1"/>
    <property type="molecule type" value="Genomic_DNA"/>
</dbReference>